<keyword evidence="2" id="KW-0472">Membrane</keyword>
<gene>
    <name evidence="3" type="ORF">KSB_69560</name>
</gene>
<feature type="region of interest" description="Disordered" evidence="1">
    <location>
        <begin position="46"/>
        <end position="72"/>
    </location>
</feature>
<keyword evidence="4" id="KW-1185">Reference proteome</keyword>
<evidence type="ECO:0000256" key="1">
    <source>
        <dbReference type="SAM" id="MobiDB-lite"/>
    </source>
</evidence>
<reference evidence="3 4" key="1">
    <citation type="journal article" date="2021" name="Int. J. Syst. Evol. Microbiol.">
        <title>Reticulibacter mediterranei gen. nov., sp. nov., within the new family Reticulibacteraceae fam. nov., and Ktedonospora formicarum gen. nov., sp. nov., Ktedonobacter robiniae sp. nov., Dictyobacter formicarum sp. nov. and Dictyobacter arantiisoli sp. nov., belonging to the class Ktedonobacteria.</title>
        <authorList>
            <person name="Yabe S."/>
            <person name="Zheng Y."/>
            <person name="Wang C.M."/>
            <person name="Sakai Y."/>
            <person name="Abe K."/>
            <person name="Yokota A."/>
            <person name="Donadio S."/>
            <person name="Cavaletti L."/>
            <person name="Monciardini P."/>
        </authorList>
    </citation>
    <scope>NUCLEOTIDE SEQUENCE [LARGE SCALE GENOMIC DNA]</scope>
    <source>
        <strain evidence="3 4">SOSP1-30</strain>
    </source>
</reference>
<evidence type="ECO:0008006" key="5">
    <source>
        <dbReference type="Google" id="ProtNLM"/>
    </source>
</evidence>
<dbReference type="EMBL" id="BNJG01000003">
    <property type="protein sequence ID" value="GHO58481.1"/>
    <property type="molecule type" value="Genomic_DNA"/>
</dbReference>
<evidence type="ECO:0000313" key="3">
    <source>
        <dbReference type="EMBL" id="GHO58481.1"/>
    </source>
</evidence>
<feature type="transmembrane region" description="Helical" evidence="2">
    <location>
        <begin position="82"/>
        <end position="105"/>
    </location>
</feature>
<dbReference type="RefSeq" id="WP_201374761.1">
    <property type="nucleotide sequence ID" value="NZ_BNJG01000003.1"/>
</dbReference>
<evidence type="ECO:0000256" key="2">
    <source>
        <dbReference type="SAM" id="Phobius"/>
    </source>
</evidence>
<accession>A0ABQ3V010</accession>
<keyword evidence="2" id="KW-1133">Transmembrane helix</keyword>
<sequence length="237" mass="25316">MTTPDDFTAQEQENLFLIEHLQKLYDTQTQDEQALHAIGARLALSPWPTAPESVPGPGRRKEHQAPGRTSFPLSLRPKVGSLSLLAATLVVVLLTGSFAAMSMFLQHHSPANGTPAHGSGTPAATTPCTQAYPVSGIITRVGFSNGTLGTATTVGFADVKGAKEQYQGLLGENFSLHFLKGIKVFEQQEKGCQSVSLTRLKIGQHIRVQFDGNIMQSAPPQIVTQQLMIVADRGGGS</sequence>
<name>A0ABQ3V010_9CHLR</name>
<evidence type="ECO:0000313" key="4">
    <source>
        <dbReference type="Proteomes" id="UP000654345"/>
    </source>
</evidence>
<dbReference type="Proteomes" id="UP000654345">
    <property type="component" value="Unassembled WGS sequence"/>
</dbReference>
<protein>
    <recommendedName>
        <fullName evidence="5">DUF5666 domain-containing protein</fullName>
    </recommendedName>
</protein>
<keyword evidence="2" id="KW-0812">Transmembrane</keyword>
<organism evidence="3 4">
    <name type="scientific">Ktedonobacter robiniae</name>
    <dbReference type="NCBI Taxonomy" id="2778365"/>
    <lineage>
        <taxon>Bacteria</taxon>
        <taxon>Bacillati</taxon>
        <taxon>Chloroflexota</taxon>
        <taxon>Ktedonobacteria</taxon>
        <taxon>Ktedonobacterales</taxon>
        <taxon>Ktedonobacteraceae</taxon>
        <taxon>Ktedonobacter</taxon>
    </lineage>
</organism>
<comment type="caution">
    <text evidence="3">The sequence shown here is derived from an EMBL/GenBank/DDBJ whole genome shotgun (WGS) entry which is preliminary data.</text>
</comment>
<proteinExistence type="predicted"/>